<accession>A0A6B3R0M8</accession>
<dbReference type="RefSeq" id="WP_164004842.1">
    <property type="nucleotide sequence ID" value="NZ_JAAIKD010000004.1"/>
</dbReference>
<keyword evidence="1" id="KW-0175">Coiled coil</keyword>
<keyword evidence="3" id="KW-0472">Membrane</keyword>
<comment type="caution">
    <text evidence="5">The sequence shown here is derived from an EMBL/GenBank/DDBJ whole genome shotgun (WGS) entry which is preliminary data.</text>
</comment>
<feature type="signal peptide" evidence="4">
    <location>
        <begin position="1"/>
        <end position="21"/>
    </location>
</feature>
<reference evidence="5 6" key="1">
    <citation type="submission" date="2020-02" db="EMBL/GenBank/DDBJ databases">
        <title>Flavobacteriaceae Psychroflexus bacterium YR1-1, complete genome.</title>
        <authorList>
            <person name="Li Y."/>
            <person name="Wu S."/>
        </authorList>
    </citation>
    <scope>NUCLEOTIDE SEQUENCE [LARGE SCALE GENOMIC DNA]</scope>
    <source>
        <strain evidence="5 6">YR1-1</strain>
    </source>
</reference>
<proteinExistence type="predicted"/>
<dbReference type="EMBL" id="JAAIKD010000004">
    <property type="protein sequence ID" value="NEV94116.1"/>
    <property type="molecule type" value="Genomic_DNA"/>
</dbReference>
<protein>
    <recommendedName>
        <fullName evidence="7">tRNA (Guanine-N1)-methyltransferase</fullName>
    </recommendedName>
</protein>
<name>A0A6B3R0M8_9FLAO</name>
<gene>
    <name evidence="5" type="ORF">G3567_08155</name>
</gene>
<dbReference type="AlphaFoldDB" id="A0A6B3R0M8"/>
<dbReference type="Gene3D" id="1.20.5.340">
    <property type="match status" value="1"/>
</dbReference>
<evidence type="ECO:0000256" key="1">
    <source>
        <dbReference type="SAM" id="Coils"/>
    </source>
</evidence>
<feature type="region of interest" description="Disordered" evidence="2">
    <location>
        <begin position="184"/>
        <end position="203"/>
    </location>
</feature>
<evidence type="ECO:0000313" key="6">
    <source>
        <dbReference type="Proteomes" id="UP000478505"/>
    </source>
</evidence>
<keyword evidence="4" id="KW-0732">Signal</keyword>
<keyword evidence="6" id="KW-1185">Reference proteome</keyword>
<keyword evidence="3" id="KW-1133">Transmembrane helix</keyword>
<evidence type="ECO:0000256" key="3">
    <source>
        <dbReference type="SAM" id="Phobius"/>
    </source>
</evidence>
<dbReference type="Proteomes" id="UP000478505">
    <property type="component" value="Unassembled WGS sequence"/>
</dbReference>
<evidence type="ECO:0000256" key="4">
    <source>
        <dbReference type="SAM" id="SignalP"/>
    </source>
</evidence>
<feature type="transmembrane region" description="Helical" evidence="3">
    <location>
        <begin position="126"/>
        <end position="146"/>
    </location>
</feature>
<organism evidence="5 6">
    <name type="scientific">Psychroflexus aurantiacus</name>
    <dbReference type="NCBI Taxonomy" id="2709310"/>
    <lineage>
        <taxon>Bacteria</taxon>
        <taxon>Pseudomonadati</taxon>
        <taxon>Bacteroidota</taxon>
        <taxon>Flavobacteriia</taxon>
        <taxon>Flavobacteriales</taxon>
        <taxon>Flavobacteriaceae</taxon>
        <taxon>Psychroflexus</taxon>
    </lineage>
</organism>
<sequence length="203" mass="23313">MKSFYLLIAVLLFSVSGFSQDTSSEEQTEDRSAVENLKAVVEESNNYQQYKVVEKVKINNAIEKVSTEFDRLTSQISELKDSIQSQDGTIKSLKKEVTELNIKLTDLQNQKDEIQFLGMALTKTGYNTLVLSILAVLIALLLFFIFKFNRSNLLTKEAKQNLINLDADYENYKRIALEKQQKLGRQLQDEKNKNQKFNKGNNK</sequence>
<feature type="chain" id="PRO_5025694813" description="tRNA (Guanine-N1)-methyltransferase" evidence="4">
    <location>
        <begin position="22"/>
        <end position="203"/>
    </location>
</feature>
<evidence type="ECO:0000256" key="2">
    <source>
        <dbReference type="SAM" id="MobiDB-lite"/>
    </source>
</evidence>
<evidence type="ECO:0000313" key="5">
    <source>
        <dbReference type="EMBL" id="NEV94116.1"/>
    </source>
</evidence>
<feature type="coiled-coil region" evidence="1">
    <location>
        <begin position="62"/>
        <end position="110"/>
    </location>
</feature>
<keyword evidence="3" id="KW-0812">Transmembrane</keyword>
<feature type="compositionally biased region" description="Basic and acidic residues" evidence="2">
    <location>
        <begin position="184"/>
        <end position="193"/>
    </location>
</feature>
<evidence type="ECO:0008006" key="7">
    <source>
        <dbReference type="Google" id="ProtNLM"/>
    </source>
</evidence>